<evidence type="ECO:0000256" key="1">
    <source>
        <dbReference type="ARBA" id="ARBA00004141"/>
    </source>
</evidence>
<comment type="caution">
    <text evidence="6">The sequence shown here is derived from an EMBL/GenBank/DDBJ whole genome shotgun (WGS) entry which is preliminary data.</text>
</comment>
<feature type="transmembrane region" description="Helical" evidence="5">
    <location>
        <begin position="114"/>
        <end position="135"/>
    </location>
</feature>
<feature type="transmembrane region" description="Helical" evidence="5">
    <location>
        <begin position="234"/>
        <end position="261"/>
    </location>
</feature>
<feature type="transmembrane region" description="Helical" evidence="5">
    <location>
        <begin position="46"/>
        <end position="68"/>
    </location>
</feature>
<dbReference type="Pfam" id="PF00860">
    <property type="entry name" value="Xan_ur_permease"/>
    <property type="match status" value="1"/>
</dbReference>
<evidence type="ECO:0000256" key="4">
    <source>
        <dbReference type="ARBA" id="ARBA00023136"/>
    </source>
</evidence>
<feature type="transmembrane region" description="Helical" evidence="5">
    <location>
        <begin position="195"/>
        <end position="214"/>
    </location>
</feature>
<dbReference type="PANTHER" id="PTHR31610">
    <property type="entry name" value="SLR0360 PROTEIN"/>
    <property type="match status" value="1"/>
</dbReference>
<keyword evidence="7" id="KW-1185">Reference proteome</keyword>
<proteinExistence type="predicted"/>
<dbReference type="RefSeq" id="WP_211214257.1">
    <property type="nucleotide sequence ID" value="NZ_BOQT01000006.1"/>
</dbReference>
<dbReference type="Proteomes" id="UP000680279">
    <property type="component" value="Unassembled WGS sequence"/>
</dbReference>
<feature type="transmembrane region" description="Helical" evidence="5">
    <location>
        <begin position="416"/>
        <end position="435"/>
    </location>
</feature>
<feature type="transmembrane region" description="Helical" evidence="5">
    <location>
        <begin position="172"/>
        <end position="188"/>
    </location>
</feature>
<gene>
    <name evidence="6" type="ORF">J1TS3_20300</name>
</gene>
<sequence>MNKSAVHYPWFKREDMDGFFALFQNNLADFVIIAVSMLGMGYPKEIVFGKVIPGAAIAVLVGNLYYAYTANRLAKKEGRTDVTALAYGISTPVMFVFLFGVLLPAKTIVGDPELAWKIAVGACLVSGVIEIMVSFIGRWVHKHIPRAAMLGALAGIALAFIAGEMLFKTLEVPVVGLVVLAIVIVGIIGKIRMPFNIPASLFAIIMGTIIAYSMGESSFSQIADGLGDLGFYPFIPTAAAFEGSIQLFTTLTAVLAVVIPITIYNAVETMNNVEAVATLGDKYDVKECMAVDGVGTVLGTFFGGAFPTTVYMASVGSKWMGAGRGYSILNGIVYVVAALFGLIAAISSIIPVSAIAPIMVFVGISMVATAFQSNKSKYFMAVSIAMLPYFANYIMTRFNNNAEEVVSGISSAIVPLGQGAMFSGIILGAITVYVIDKNFKRAAMFSIVGFLFSFFGIMHAPKLAFNAAPSYEIGYLLMAVYFIYYAYKGVRVLSEPDMDEPIIKEKSG</sequence>
<feature type="transmembrane region" description="Helical" evidence="5">
    <location>
        <begin position="378"/>
        <end position="396"/>
    </location>
</feature>
<accession>A0ABQ4K592</accession>
<protein>
    <submittedName>
        <fullName evidence="6">Permease</fullName>
    </submittedName>
</protein>
<feature type="transmembrane region" description="Helical" evidence="5">
    <location>
        <begin position="467"/>
        <end position="487"/>
    </location>
</feature>
<evidence type="ECO:0000256" key="2">
    <source>
        <dbReference type="ARBA" id="ARBA00022692"/>
    </source>
</evidence>
<comment type="subcellular location">
    <subcellularLocation>
        <location evidence="1">Membrane</location>
        <topology evidence="1">Multi-pass membrane protein</topology>
    </subcellularLocation>
</comment>
<evidence type="ECO:0000313" key="7">
    <source>
        <dbReference type="Proteomes" id="UP000680279"/>
    </source>
</evidence>
<name>A0ABQ4K592_9BACI</name>
<dbReference type="InterPro" id="IPR006043">
    <property type="entry name" value="NCS2"/>
</dbReference>
<evidence type="ECO:0000256" key="3">
    <source>
        <dbReference type="ARBA" id="ARBA00022989"/>
    </source>
</evidence>
<feature type="transmembrane region" description="Helical" evidence="5">
    <location>
        <begin position="147"/>
        <end position="166"/>
    </location>
</feature>
<organism evidence="6 7">
    <name type="scientific">Siminovitchia fordii</name>
    <dbReference type="NCBI Taxonomy" id="254759"/>
    <lineage>
        <taxon>Bacteria</taxon>
        <taxon>Bacillati</taxon>
        <taxon>Bacillota</taxon>
        <taxon>Bacilli</taxon>
        <taxon>Bacillales</taxon>
        <taxon>Bacillaceae</taxon>
        <taxon>Siminovitchia</taxon>
    </lineage>
</organism>
<evidence type="ECO:0000313" key="6">
    <source>
        <dbReference type="EMBL" id="GIN20896.1"/>
    </source>
</evidence>
<keyword evidence="4 5" id="KW-0472">Membrane</keyword>
<dbReference type="EMBL" id="BOQT01000006">
    <property type="protein sequence ID" value="GIN20896.1"/>
    <property type="molecule type" value="Genomic_DNA"/>
</dbReference>
<feature type="transmembrane region" description="Helical" evidence="5">
    <location>
        <begin position="80"/>
        <end position="102"/>
    </location>
</feature>
<dbReference type="PANTHER" id="PTHR31610:SF0">
    <property type="entry name" value="SLC26A_SULP TRANSPORTER DOMAIN-CONTAINING PROTEIN"/>
    <property type="match status" value="1"/>
</dbReference>
<keyword evidence="3 5" id="KW-1133">Transmembrane helix</keyword>
<reference evidence="6 7" key="1">
    <citation type="submission" date="2021-03" db="EMBL/GenBank/DDBJ databases">
        <title>Antimicrobial resistance genes in bacteria isolated from Japanese honey, and their potential for conferring macrolide and lincosamide resistance in the American foulbrood pathogen Paenibacillus larvae.</title>
        <authorList>
            <person name="Okamoto M."/>
            <person name="Kumagai M."/>
            <person name="Kanamori H."/>
            <person name="Takamatsu D."/>
        </authorList>
    </citation>
    <scope>NUCLEOTIDE SEQUENCE [LARGE SCALE GENOMIC DNA]</scope>
    <source>
        <strain evidence="6 7">J1TS3</strain>
    </source>
</reference>
<feature type="transmembrane region" description="Helical" evidence="5">
    <location>
        <begin position="442"/>
        <end position="461"/>
    </location>
</feature>
<feature type="transmembrane region" description="Helical" evidence="5">
    <location>
        <begin position="328"/>
        <end position="346"/>
    </location>
</feature>
<feature type="transmembrane region" description="Helical" evidence="5">
    <location>
        <begin position="20"/>
        <end position="40"/>
    </location>
</feature>
<keyword evidence="2 5" id="KW-0812">Transmembrane</keyword>
<evidence type="ECO:0000256" key="5">
    <source>
        <dbReference type="SAM" id="Phobius"/>
    </source>
</evidence>